<evidence type="ECO:0000256" key="3">
    <source>
        <dbReference type="ARBA" id="ARBA00022741"/>
    </source>
</evidence>
<keyword evidence="12" id="KW-1185">Reference proteome</keyword>
<reference evidence="11 12" key="1">
    <citation type="submission" date="2023-02" db="EMBL/GenBank/DDBJ databases">
        <title>Novel Oscillospiraceae bacterial genomes.</title>
        <authorList>
            <person name="Srinivasan S."/>
            <person name="Austin M.N."/>
            <person name="Fiedler T.L."/>
            <person name="Strenk S.M."/>
            <person name="Agnew K.J."/>
            <person name="Nagana Gowda G.A."/>
            <person name="Raftery D."/>
            <person name="Beamer M.A."/>
            <person name="Achilles S.L."/>
            <person name="Wiesenfeld H.C."/>
            <person name="Fredricks D.N."/>
            <person name="Hillier S.L."/>
        </authorList>
    </citation>
    <scope>NUCLEOTIDE SEQUENCE [LARGE SCALE GENOMIC DNA]</scope>
    <source>
        <strain evidence="11 12">CHIC02 1186E3-8</strain>
    </source>
</reference>
<evidence type="ECO:0000256" key="7">
    <source>
        <dbReference type="ARBA" id="ARBA00022958"/>
    </source>
</evidence>
<feature type="binding site" evidence="9">
    <location>
        <begin position="39"/>
        <end position="43"/>
    </location>
    <ligand>
        <name>substrate</name>
    </ligand>
</feature>
<dbReference type="EC" id="2.7.1.15" evidence="9"/>
<proteinExistence type="inferred from homology"/>
<dbReference type="RefSeq" id="WP_315571618.1">
    <property type="nucleotide sequence ID" value="NZ_CP118868.1"/>
</dbReference>
<evidence type="ECO:0000259" key="10">
    <source>
        <dbReference type="Pfam" id="PF00294"/>
    </source>
</evidence>
<dbReference type="HAMAP" id="MF_01987">
    <property type="entry name" value="Ribokinase"/>
    <property type="match status" value="1"/>
</dbReference>
<dbReference type="PRINTS" id="PR00990">
    <property type="entry name" value="RIBOKINASE"/>
</dbReference>
<feature type="binding site" evidence="9">
    <location>
        <begin position="214"/>
        <end position="219"/>
    </location>
    <ligand>
        <name>ATP</name>
        <dbReference type="ChEBI" id="CHEBI:30616"/>
    </ligand>
</feature>
<comment type="activity regulation">
    <text evidence="9">Activated by a monovalent cation that binds near, but not in, the active site. The most likely occupant of the site in vivo is potassium. Ion binding induces a conformational change that may alter substrate affinity.</text>
</comment>
<comment type="similarity">
    <text evidence="9">Belongs to the carbohydrate kinase PfkB family. Ribokinase subfamily.</text>
</comment>
<comment type="pathway">
    <text evidence="9">Carbohydrate metabolism; D-ribose degradation; D-ribose 5-phosphate from beta-D-ribopyranose: step 2/2.</text>
</comment>
<keyword evidence="8 9" id="KW-0119">Carbohydrate metabolism</keyword>
<evidence type="ECO:0000256" key="6">
    <source>
        <dbReference type="ARBA" id="ARBA00022842"/>
    </source>
</evidence>
<feature type="binding site" evidence="9">
    <location>
        <position position="246"/>
    </location>
    <ligand>
        <name>substrate</name>
    </ligand>
</feature>
<accession>A0ABY8C9G7</accession>
<dbReference type="CDD" id="cd01174">
    <property type="entry name" value="ribokinase"/>
    <property type="match status" value="1"/>
</dbReference>
<keyword evidence="3 9" id="KW-0547">Nucleotide-binding</keyword>
<feature type="binding site" evidence="9">
    <location>
        <position position="180"/>
    </location>
    <ligand>
        <name>ATP</name>
        <dbReference type="ChEBI" id="CHEBI:30616"/>
    </ligand>
</feature>
<evidence type="ECO:0000256" key="1">
    <source>
        <dbReference type="ARBA" id="ARBA00022679"/>
    </source>
</evidence>
<dbReference type="EMBL" id="CP118868">
    <property type="protein sequence ID" value="WEG35495.1"/>
    <property type="molecule type" value="Genomic_DNA"/>
</dbReference>
<feature type="domain" description="Carbohydrate kinase PfkB" evidence="10">
    <location>
        <begin position="1"/>
        <end position="287"/>
    </location>
</feature>
<sequence>MRKILNIGSLNLDRTLYVDKFVQAGETVRANELRTSAGGKGLNQSIALARAGATVIHTGAIGCDGEFLRAALENEGVDVTDIKKVDGANGQALIQVDEQGQNCIIVYPGSNNSITPEQIDNSLKRLQAGDMVLLQNETSNLSYALSAARAAGLYIVLNPSPLTDSLKKMNLGAVNCLILNETEAKGLTGCDDNSPRQLISALRKKYSDTDCLLTLGAEGAIYISPEKIYSCPAYKVKAVDTTAAGDTFTGYFLAALLKGEDIAAALEQASAAAALAVTHIGAAGSIPNFAEVEKFVQSQNN</sequence>
<dbReference type="SUPFAM" id="SSF53613">
    <property type="entry name" value="Ribokinase-like"/>
    <property type="match status" value="1"/>
</dbReference>
<protein>
    <recommendedName>
        <fullName evidence="9">Ribokinase</fullName>
        <shortName evidence="9">RK</shortName>
        <ecNumber evidence="9">2.7.1.15</ecNumber>
    </recommendedName>
</protein>
<dbReference type="PANTHER" id="PTHR10584">
    <property type="entry name" value="SUGAR KINASE"/>
    <property type="match status" value="1"/>
</dbReference>
<comment type="catalytic activity">
    <reaction evidence="9">
        <text>D-ribose + ATP = D-ribose 5-phosphate + ADP + H(+)</text>
        <dbReference type="Rhea" id="RHEA:13697"/>
        <dbReference type="ChEBI" id="CHEBI:15378"/>
        <dbReference type="ChEBI" id="CHEBI:30616"/>
        <dbReference type="ChEBI" id="CHEBI:47013"/>
        <dbReference type="ChEBI" id="CHEBI:78346"/>
        <dbReference type="ChEBI" id="CHEBI:456216"/>
        <dbReference type="EC" id="2.7.1.15"/>
    </reaction>
</comment>
<keyword evidence="4 9" id="KW-0418">Kinase</keyword>
<comment type="function">
    <text evidence="9">Catalyzes the phosphorylation of ribose at O-5 in a reaction requiring ATP and magnesium. The resulting D-ribose-5-phosphate can then be used either for sythesis of nucleotides, histidine, and tryptophan, or as a component of the pentose phosphate pathway.</text>
</comment>
<dbReference type="Gene3D" id="3.40.1190.20">
    <property type="match status" value="1"/>
</dbReference>
<evidence type="ECO:0000313" key="11">
    <source>
        <dbReference type="EMBL" id="WEG35495.1"/>
    </source>
</evidence>
<dbReference type="InterPro" id="IPR002139">
    <property type="entry name" value="Ribo/fructo_kinase"/>
</dbReference>
<evidence type="ECO:0000313" key="12">
    <source>
        <dbReference type="Proteomes" id="UP001220478"/>
    </source>
</evidence>
<comment type="subcellular location">
    <subcellularLocation>
        <location evidence="9">Cytoplasm</location>
    </subcellularLocation>
</comment>
<feature type="binding site" evidence="9">
    <location>
        <position position="240"/>
    </location>
    <ligand>
        <name>K(+)</name>
        <dbReference type="ChEBI" id="CHEBI:29103"/>
    </ligand>
</feature>
<feature type="binding site" evidence="9">
    <location>
        <position position="276"/>
    </location>
    <ligand>
        <name>K(+)</name>
        <dbReference type="ChEBI" id="CHEBI:29103"/>
    </ligand>
</feature>
<keyword evidence="1 9" id="KW-0808">Transferase</keyword>
<dbReference type="InterPro" id="IPR029056">
    <property type="entry name" value="Ribokinase-like"/>
</dbReference>
<dbReference type="PANTHER" id="PTHR10584:SF166">
    <property type="entry name" value="RIBOKINASE"/>
    <property type="match status" value="1"/>
</dbReference>
<feature type="binding site" evidence="9">
    <location>
        <position position="242"/>
    </location>
    <ligand>
        <name>K(+)</name>
        <dbReference type="ChEBI" id="CHEBI:29103"/>
    </ligand>
</feature>
<evidence type="ECO:0000256" key="8">
    <source>
        <dbReference type="ARBA" id="ARBA00023277"/>
    </source>
</evidence>
<evidence type="ECO:0000256" key="9">
    <source>
        <dbReference type="HAMAP-Rule" id="MF_01987"/>
    </source>
</evidence>
<feature type="binding site" evidence="9">
    <location>
        <position position="137"/>
    </location>
    <ligand>
        <name>substrate</name>
    </ligand>
</feature>
<evidence type="ECO:0000256" key="2">
    <source>
        <dbReference type="ARBA" id="ARBA00022723"/>
    </source>
</evidence>
<feature type="binding site" evidence="9">
    <location>
        <begin position="11"/>
        <end position="13"/>
    </location>
    <ligand>
        <name>substrate</name>
    </ligand>
</feature>
<name>A0ABY8C9G7_9FIRM</name>
<feature type="binding site" evidence="9">
    <location>
        <position position="281"/>
    </location>
    <ligand>
        <name>K(+)</name>
        <dbReference type="ChEBI" id="CHEBI:29103"/>
    </ligand>
</feature>
<dbReference type="Proteomes" id="UP001220478">
    <property type="component" value="Chromosome"/>
</dbReference>
<feature type="active site" description="Proton acceptor" evidence="9">
    <location>
        <position position="246"/>
    </location>
</feature>
<comment type="caution">
    <text evidence="9">Lacks conserved residue(s) required for the propagation of feature annotation.</text>
</comment>
<keyword evidence="2 9" id="KW-0479">Metal-binding</keyword>
<evidence type="ECO:0000256" key="4">
    <source>
        <dbReference type="ARBA" id="ARBA00022777"/>
    </source>
</evidence>
<dbReference type="InterPro" id="IPR011877">
    <property type="entry name" value="Ribokinase"/>
</dbReference>
<feature type="binding site" evidence="9">
    <location>
        <begin position="245"/>
        <end position="246"/>
    </location>
    <ligand>
        <name>ATP</name>
        <dbReference type="ChEBI" id="CHEBI:30616"/>
    </ligand>
</feature>
<feature type="binding site" evidence="9">
    <location>
        <position position="285"/>
    </location>
    <ligand>
        <name>K(+)</name>
        <dbReference type="ChEBI" id="CHEBI:29103"/>
    </ligand>
</feature>
<keyword evidence="6 9" id="KW-0460">Magnesium</keyword>
<organism evidence="11 12">
    <name type="scientific">Amygdalobacter indicium</name>
    <dbReference type="NCBI Taxonomy" id="3029272"/>
    <lineage>
        <taxon>Bacteria</taxon>
        <taxon>Bacillati</taxon>
        <taxon>Bacillota</taxon>
        <taxon>Clostridia</taxon>
        <taxon>Eubacteriales</taxon>
        <taxon>Oscillospiraceae</taxon>
        <taxon>Amygdalobacter</taxon>
    </lineage>
</organism>
<dbReference type="Pfam" id="PF00294">
    <property type="entry name" value="PfkB"/>
    <property type="match status" value="1"/>
</dbReference>
<feature type="binding site" evidence="9">
    <location>
        <position position="279"/>
    </location>
    <ligand>
        <name>K(+)</name>
        <dbReference type="ChEBI" id="CHEBI:29103"/>
    </ligand>
</feature>
<keyword evidence="7 9" id="KW-0630">Potassium</keyword>
<keyword evidence="9" id="KW-0963">Cytoplasm</keyword>
<comment type="cofactor">
    <cofactor evidence="9">
        <name>Mg(2+)</name>
        <dbReference type="ChEBI" id="CHEBI:18420"/>
    </cofactor>
    <text evidence="9">Requires a divalent cation, most likely magnesium in vivo, as an electrophilic catalyst to aid phosphoryl group transfer. It is the chelate of the metal and the nucleotide that is the actual substrate.</text>
</comment>
<keyword evidence="5 9" id="KW-0067">ATP-binding</keyword>
<comment type="subunit">
    <text evidence="9">Homodimer.</text>
</comment>
<gene>
    <name evidence="9" type="primary">rbsK</name>
    <name evidence="11" type="ORF">PYS61_06105</name>
</gene>
<dbReference type="InterPro" id="IPR011611">
    <property type="entry name" value="PfkB_dom"/>
</dbReference>
<evidence type="ECO:0000256" key="5">
    <source>
        <dbReference type="ARBA" id="ARBA00022840"/>
    </source>
</evidence>